<accession>A0A8S5N1M6</accession>
<protein>
    <submittedName>
        <fullName evidence="1">Uncharacterized protein</fullName>
    </submittedName>
</protein>
<sequence length="85" mass="10131">MAINLQDFMQGYKTHEVFFEEKKRIFREPTIRTLLNIKDKESAESLVKEILIEGSYEELDKVLAELTIEKREEFYTTLMKELGLK</sequence>
<reference evidence="1" key="1">
    <citation type="journal article" date="2021" name="Proc. Natl. Acad. Sci. U.S.A.">
        <title>A Catalog of Tens of Thousands of Viruses from Human Metagenomes Reveals Hidden Associations with Chronic Diseases.</title>
        <authorList>
            <person name="Tisza M.J."/>
            <person name="Buck C.B."/>
        </authorList>
    </citation>
    <scope>NUCLEOTIDE SEQUENCE</scope>
    <source>
        <strain evidence="1">Cttxo15</strain>
    </source>
</reference>
<organism evidence="1">
    <name type="scientific">Podoviridae sp. cttxo15</name>
    <dbReference type="NCBI Taxonomy" id="2826584"/>
    <lineage>
        <taxon>Viruses</taxon>
        <taxon>Duplodnaviria</taxon>
        <taxon>Heunggongvirae</taxon>
        <taxon>Uroviricota</taxon>
        <taxon>Caudoviricetes</taxon>
    </lineage>
</organism>
<dbReference type="EMBL" id="BK015041">
    <property type="protein sequence ID" value="DAD88502.1"/>
    <property type="molecule type" value="Genomic_DNA"/>
</dbReference>
<evidence type="ECO:0000313" key="1">
    <source>
        <dbReference type="EMBL" id="DAD88502.1"/>
    </source>
</evidence>
<name>A0A8S5N1M6_9CAUD</name>
<proteinExistence type="predicted"/>